<evidence type="ECO:0000313" key="1">
    <source>
        <dbReference type="EMBL" id="KAL0406220.1"/>
    </source>
</evidence>
<gene>
    <name evidence="1" type="ORF">Slati_3935900</name>
</gene>
<comment type="caution">
    <text evidence="1">The sequence shown here is derived from an EMBL/GenBank/DDBJ whole genome shotgun (WGS) entry which is preliminary data.</text>
</comment>
<sequence length="104" mass="11553">MGIESPVETCIGSRIHWMSVVFYRRQTWDVYAILMGWLTRCQADWTDSQGSSYGSLGGLVGMTRVPGSDSTGVVFGLEESWKSRAHDDCILFVREVTVSLVCSP</sequence>
<accession>A0AAW2TMX9</accession>
<dbReference type="EMBL" id="JACGWN010000014">
    <property type="protein sequence ID" value="KAL0406220.1"/>
    <property type="molecule type" value="Genomic_DNA"/>
</dbReference>
<organism evidence="1">
    <name type="scientific">Sesamum latifolium</name>
    <dbReference type="NCBI Taxonomy" id="2727402"/>
    <lineage>
        <taxon>Eukaryota</taxon>
        <taxon>Viridiplantae</taxon>
        <taxon>Streptophyta</taxon>
        <taxon>Embryophyta</taxon>
        <taxon>Tracheophyta</taxon>
        <taxon>Spermatophyta</taxon>
        <taxon>Magnoliopsida</taxon>
        <taxon>eudicotyledons</taxon>
        <taxon>Gunneridae</taxon>
        <taxon>Pentapetalae</taxon>
        <taxon>asterids</taxon>
        <taxon>lamiids</taxon>
        <taxon>Lamiales</taxon>
        <taxon>Pedaliaceae</taxon>
        <taxon>Sesamum</taxon>
    </lineage>
</organism>
<proteinExistence type="predicted"/>
<dbReference type="AlphaFoldDB" id="A0AAW2TMX9"/>
<name>A0AAW2TMX9_9LAMI</name>
<reference evidence="1" key="2">
    <citation type="journal article" date="2024" name="Plant">
        <title>Genomic evolution and insights into agronomic trait innovations of Sesamum species.</title>
        <authorList>
            <person name="Miao H."/>
            <person name="Wang L."/>
            <person name="Qu L."/>
            <person name="Liu H."/>
            <person name="Sun Y."/>
            <person name="Le M."/>
            <person name="Wang Q."/>
            <person name="Wei S."/>
            <person name="Zheng Y."/>
            <person name="Lin W."/>
            <person name="Duan Y."/>
            <person name="Cao H."/>
            <person name="Xiong S."/>
            <person name="Wang X."/>
            <person name="Wei L."/>
            <person name="Li C."/>
            <person name="Ma Q."/>
            <person name="Ju M."/>
            <person name="Zhao R."/>
            <person name="Li G."/>
            <person name="Mu C."/>
            <person name="Tian Q."/>
            <person name="Mei H."/>
            <person name="Zhang T."/>
            <person name="Gao T."/>
            <person name="Zhang H."/>
        </authorList>
    </citation>
    <scope>NUCLEOTIDE SEQUENCE</scope>
    <source>
        <strain evidence="1">KEN1</strain>
    </source>
</reference>
<reference evidence="1" key="1">
    <citation type="submission" date="2020-06" db="EMBL/GenBank/DDBJ databases">
        <authorList>
            <person name="Li T."/>
            <person name="Hu X."/>
            <person name="Zhang T."/>
            <person name="Song X."/>
            <person name="Zhang H."/>
            <person name="Dai N."/>
            <person name="Sheng W."/>
            <person name="Hou X."/>
            <person name="Wei L."/>
        </authorList>
    </citation>
    <scope>NUCLEOTIDE SEQUENCE</scope>
    <source>
        <strain evidence="1">KEN1</strain>
        <tissue evidence="1">Leaf</tissue>
    </source>
</reference>
<protein>
    <submittedName>
        <fullName evidence="1">Uncharacterized protein</fullName>
    </submittedName>
</protein>